<feature type="region of interest" description="Disordered" evidence="1">
    <location>
        <begin position="400"/>
        <end position="420"/>
    </location>
</feature>
<feature type="region of interest" description="Disordered" evidence="1">
    <location>
        <begin position="139"/>
        <end position="227"/>
    </location>
</feature>
<organism evidence="2 3">
    <name type="scientific">Sordaria macrospora</name>
    <dbReference type="NCBI Taxonomy" id="5147"/>
    <lineage>
        <taxon>Eukaryota</taxon>
        <taxon>Fungi</taxon>
        <taxon>Dikarya</taxon>
        <taxon>Ascomycota</taxon>
        <taxon>Pezizomycotina</taxon>
        <taxon>Sordariomycetes</taxon>
        <taxon>Sordariomycetidae</taxon>
        <taxon>Sordariales</taxon>
        <taxon>Sordariaceae</taxon>
        <taxon>Sordaria</taxon>
    </lineage>
</organism>
<dbReference type="EMBL" id="NMPR01000050">
    <property type="protein sequence ID" value="KAA8632672.1"/>
    <property type="molecule type" value="Genomic_DNA"/>
</dbReference>
<feature type="region of interest" description="Disordered" evidence="1">
    <location>
        <begin position="490"/>
        <end position="523"/>
    </location>
</feature>
<feature type="region of interest" description="Disordered" evidence="1">
    <location>
        <begin position="611"/>
        <end position="634"/>
    </location>
</feature>
<feature type="compositionally biased region" description="Polar residues" evidence="1">
    <location>
        <begin position="406"/>
        <end position="420"/>
    </location>
</feature>
<feature type="compositionally biased region" description="Polar residues" evidence="1">
    <location>
        <begin position="200"/>
        <end position="215"/>
    </location>
</feature>
<dbReference type="Proteomes" id="UP000433876">
    <property type="component" value="Unassembled WGS sequence"/>
</dbReference>
<dbReference type="VEuPathDB" id="FungiDB:SMAC_05241"/>
<sequence>MSNRRTAKYDETMADSVVIAPERTVGLSPDSQQSLVSTSNRRHGLGETSNSDGDVYLVEDPKAHRPRERRGTGNGRFPIRVNGSSVSSSSTTALTVTVVSPADSNPPPIPQRSHFRGVSQSPSLFNKKPGLIPFALQRSKGANLRSSSVPPRTSEGVKPNGAPVTRTRLARAMSSAEEGRPGADISAEGTIRAGSRESVRGQSRGTSRVGNNPVFTNPFRPESATLGRSSNIWEPSVLPVRQHASQNREPLLEVARGLLYSISQVHSAVQSMSSFVVNHGTGSSLEAVFERASFHFHELEQAIHAFHLPNGTHGDEHQNYRPLQQALSRLISAYIKICSELAGHVDLFVDNGDERYIRTFLMLVYHSVMELRATMSEWLSTTSKVRPPPVHGLDAAATVKPRRRTQGSTTPTPSRRASIRNRSPLSYFKGRKPPGGLESARGGVNMQVRTDLPYPGPGGAPTRTMAVAATDSAPAATSAKSTGLTTASTLVATPDVPPMPTTPEPPLTATSFPPPSFSSPTPSHISNNAVPDPRDAPFDVLFLTLKSATSQILHTLPPLNSLFAHYHHQVHSSPAMWEAAKAWTILLTSGVKVQKQTEALRERLSTLRVGDPALFSPPPATRATQPQNGSGHGSASGSFWDICEGLYTTWAEFGDLLKRVLVKSKDSVAEGARPDTTELNPQLSLPPETLKQLGKISRGLKDAAELSVVVRKQIQVQLQQQMQQQERKQQSQPATPAVVMSQGQNKIMVRMRERERARERSISPRTRDISAVRAGTPAARRLQQMQMEMQSLPPLPMTPQSAALGPAFRATKPSPFGSFSG</sequence>
<gene>
    <name evidence="2" type="ORF">SMACR_05241</name>
</gene>
<evidence type="ECO:0000256" key="1">
    <source>
        <dbReference type="SAM" id="MobiDB-lite"/>
    </source>
</evidence>
<reference evidence="2 3" key="1">
    <citation type="submission" date="2017-07" db="EMBL/GenBank/DDBJ databases">
        <title>Genome sequence of the Sordaria macrospora wild type strain R19027.</title>
        <authorList>
            <person name="Nowrousian M."/>
            <person name="Teichert I."/>
            <person name="Kueck U."/>
        </authorList>
    </citation>
    <scope>NUCLEOTIDE SEQUENCE [LARGE SCALE GENOMIC DNA]</scope>
    <source>
        <strain evidence="2 3">R19027</strain>
        <tissue evidence="2">Mycelium</tissue>
    </source>
</reference>
<feature type="compositionally biased region" description="Polar residues" evidence="1">
    <location>
        <begin position="29"/>
        <end position="39"/>
    </location>
</feature>
<dbReference type="Pfam" id="PF10428">
    <property type="entry name" value="SOG2"/>
    <property type="match status" value="1"/>
</dbReference>
<name>A0A8S8ZWP1_SORMA</name>
<feature type="region of interest" description="Disordered" evidence="1">
    <location>
        <begin position="1"/>
        <end position="126"/>
    </location>
</feature>
<dbReference type="AlphaFoldDB" id="A0A8S8ZWP1"/>
<feature type="compositionally biased region" description="Polar residues" evidence="1">
    <location>
        <begin position="622"/>
        <end position="634"/>
    </location>
</feature>
<protein>
    <submittedName>
        <fullName evidence="2">Uncharacterized protein</fullName>
    </submittedName>
</protein>
<feature type="compositionally biased region" description="Low complexity" evidence="1">
    <location>
        <begin position="84"/>
        <end position="100"/>
    </location>
</feature>
<evidence type="ECO:0000313" key="2">
    <source>
        <dbReference type="EMBL" id="KAA8632672.1"/>
    </source>
</evidence>
<feature type="compositionally biased region" description="Pro residues" evidence="1">
    <location>
        <begin position="495"/>
        <end position="517"/>
    </location>
</feature>
<comment type="caution">
    <text evidence="2">The sequence shown here is derived from an EMBL/GenBank/DDBJ whole genome shotgun (WGS) entry which is preliminary data.</text>
</comment>
<proteinExistence type="predicted"/>
<feature type="region of interest" description="Disordered" evidence="1">
    <location>
        <begin position="792"/>
        <end position="821"/>
    </location>
</feature>
<dbReference type="InterPro" id="IPR019487">
    <property type="entry name" value="RAM_signalling_pathway_SOG2"/>
</dbReference>
<accession>A0A8S8ZWP1</accession>
<evidence type="ECO:0000313" key="3">
    <source>
        <dbReference type="Proteomes" id="UP000433876"/>
    </source>
</evidence>